<proteinExistence type="predicted"/>
<feature type="transmembrane region" description="Helical" evidence="1">
    <location>
        <begin position="27"/>
        <end position="49"/>
    </location>
</feature>
<protein>
    <submittedName>
        <fullName evidence="2">DUF3429 domain-containing protein</fullName>
    </submittedName>
</protein>
<evidence type="ECO:0000256" key="1">
    <source>
        <dbReference type="SAM" id="Phobius"/>
    </source>
</evidence>
<keyword evidence="1" id="KW-0472">Membrane</keyword>
<keyword evidence="1" id="KW-1133">Transmembrane helix</keyword>
<accession>A0A432VTE6</accession>
<comment type="caution">
    <text evidence="2">The sequence shown here is derived from an EMBL/GenBank/DDBJ whole genome shotgun (WGS) entry which is preliminary data.</text>
</comment>
<dbReference type="Pfam" id="PF11911">
    <property type="entry name" value="DUF3429"/>
    <property type="match status" value="1"/>
</dbReference>
<dbReference type="AlphaFoldDB" id="A0A432VTE6"/>
<dbReference type="OrthoDB" id="8591832at2"/>
<feature type="transmembrane region" description="Helical" evidence="1">
    <location>
        <begin position="55"/>
        <end position="74"/>
    </location>
</feature>
<evidence type="ECO:0000313" key="3">
    <source>
        <dbReference type="Proteomes" id="UP000288395"/>
    </source>
</evidence>
<organism evidence="2 3">
    <name type="scientific">Aliidiomarina iranensis</name>
    <dbReference type="NCBI Taxonomy" id="1434071"/>
    <lineage>
        <taxon>Bacteria</taxon>
        <taxon>Pseudomonadati</taxon>
        <taxon>Pseudomonadota</taxon>
        <taxon>Gammaproteobacteria</taxon>
        <taxon>Alteromonadales</taxon>
        <taxon>Idiomarinaceae</taxon>
        <taxon>Aliidiomarina</taxon>
    </lineage>
</organism>
<evidence type="ECO:0000313" key="2">
    <source>
        <dbReference type="EMBL" id="RUO19657.1"/>
    </source>
</evidence>
<gene>
    <name evidence="2" type="ORF">CWE08_09510</name>
</gene>
<dbReference type="RefSeq" id="WP_126767778.1">
    <property type="nucleotide sequence ID" value="NZ_PIPJ01000007.1"/>
</dbReference>
<feature type="transmembrane region" description="Helical" evidence="1">
    <location>
        <begin position="139"/>
        <end position="158"/>
    </location>
</feature>
<name>A0A432VTE6_9GAMM</name>
<dbReference type="PANTHER" id="PTHR15887">
    <property type="entry name" value="TRANSMEMBRANE PROTEIN 69"/>
    <property type="match status" value="1"/>
</dbReference>
<feature type="transmembrane region" description="Helical" evidence="1">
    <location>
        <begin position="86"/>
        <end position="119"/>
    </location>
</feature>
<dbReference type="InterPro" id="IPR021836">
    <property type="entry name" value="DUF3429"/>
</dbReference>
<reference evidence="3" key="1">
    <citation type="journal article" date="2018" name="Front. Microbiol.">
        <title>Genome-Based Analysis Reveals the Taxonomy and Diversity of the Family Idiomarinaceae.</title>
        <authorList>
            <person name="Liu Y."/>
            <person name="Lai Q."/>
            <person name="Shao Z."/>
        </authorList>
    </citation>
    <scope>NUCLEOTIDE SEQUENCE [LARGE SCALE GENOMIC DNA]</scope>
    <source>
        <strain evidence="3">GBPy7</strain>
    </source>
</reference>
<dbReference type="Proteomes" id="UP000288395">
    <property type="component" value="Unassembled WGS sequence"/>
</dbReference>
<dbReference type="EMBL" id="PIPJ01000007">
    <property type="protein sequence ID" value="RUO19657.1"/>
    <property type="molecule type" value="Genomic_DNA"/>
</dbReference>
<keyword evidence="3" id="KW-1185">Reference proteome</keyword>
<dbReference type="PANTHER" id="PTHR15887:SF1">
    <property type="entry name" value="TRANSMEMBRANE PROTEIN 69"/>
    <property type="match status" value="1"/>
</dbReference>
<keyword evidence="1" id="KW-0812">Transmembrane</keyword>
<sequence length="161" mass="17898">MSNSQSEKLQIEKIQLDEATELTATRLMWAGLIPFIGTAIIGAIGFWQAPLAQAFLIYSAVILSFLGGIHWGLIMAKGMENPQGSLVICMIPSIIGWLSVAFLPVLWALGVLAIVYMLWLKYDVKRVGQAWYEKVRQPVTFVVAGCHFLWFITIATELRVG</sequence>